<dbReference type="AlphaFoldDB" id="A0A8H6S044"/>
<evidence type="ECO:0000313" key="2">
    <source>
        <dbReference type="Proteomes" id="UP000636479"/>
    </source>
</evidence>
<accession>A0A8H6S044</accession>
<comment type="caution">
    <text evidence="1">The sequence shown here is derived from an EMBL/GenBank/DDBJ whole genome shotgun (WGS) entry which is preliminary data.</text>
</comment>
<proteinExistence type="predicted"/>
<protein>
    <submittedName>
        <fullName evidence="1">Uncharacterized protein</fullName>
    </submittedName>
</protein>
<organism evidence="1 2">
    <name type="scientific">Mycena indigotica</name>
    <dbReference type="NCBI Taxonomy" id="2126181"/>
    <lineage>
        <taxon>Eukaryota</taxon>
        <taxon>Fungi</taxon>
        <taxon>Dikarya</taxon>
        <taxon>Basidiomycota</taxon>
        <taxon>Agaricomycotina</taxon>
        <taxon>Agaricomycetes</taxon>
        <taxon>Agaricomycetidae</taxon>
        <taxon>Agaricales</taxon>
        <taxon>Marasmiineae</taxon>
        <taxon>Mycenaceae</taxon>
        <taxon>Mycena</taxon>
    </lineage>
</organism>
<reference evidence="1" key="1">
    <citation type="submission" date="2020-05" db="EMBL/GenBank/DDBJ databases">
        <title>Mycena genomes resolve the evolution of fungal bioluminescence.</title>
        <authorList>
            <person name="Tsai I.J."/>
        </authorList>
    </citation>
    <scope>NUCLEOTIDE SEQUENCE</scope>
    <source>
        <strain evidence="1">171206Taipei</strain>
    </source>
</reference>
<dbReference type="GeneID" id="59352241"/>
<evidence type="ECO:0000313" key="1">
    <source>
        <dbReference type="EMBL" id="KAF7290143.1"/>
    </source>
</evidence>
<dbReference type="RefSeq" id="XP_037213721.1">
    <property type="nucleotide sequence ID" value="XM_037369725.1"/>
</dbReference>
<name>A0A8H6S044_9AGAR</name>
<dbReference type="Proteomes" id="UP000636479">
    <property type="component" value="Unassembled WGS sequence"/>
</dbReference>
<keyword evidence="2" id="KW-1185">Reference proteome</keyword>
<gene>
    <name evidence="1" type="ORF">MIND_01327500</name>
</gene>
<dbReference type="EMBL" id="JACAZF010000015">
    <property type="protein sequence ID" value="KAF7290143.1"/>
    <property type="molecule type" value="Genomic_DNA"/>
</dbReference>
<sequence>MVNGHCYRSNRDSCPAYMYLYCQHAQIPALHTNDEQQLALNAFKCNISSSMQFLLSRDCLFWSYRISTISSIVPVSEAAFCDNALAVALAIIKSSWEGPSSMRQQHEFPVTAFADVEPLDRHGKFTFFVNLGQQDTRRLRSTLPSPANLGPVCCYAVHLEPSWPQNSWLQDRA</sequence>